<dbReference type="Proteomes" id="UP000197418">
    <property type="component" value="Chromosome"/>
</dbReference>
<organism evidence="1 2">
    <name type="scientific">Thermococcus pacificus</name>
    <dbReference type="NCBI Taxonomy" id="71998"/>
    <lineage>
        <taxon>Archaea</taxon>
        <taxon>Methanobacteriati</taxon>
        <taxon>Methanobacteriota</taxon>
        <taxon>Thermococci</taxon>
        <taxon>Thermococcales</taxon>
        <taxon>Thermococcaceae</taxon>
        <taxon>Thermococcus</taxon>
    </lineage>
</organism>
<dbReference type="KEGG" id="tpaf:A3L08_02285"/>
<dbReference type="EMBL" id="CP015102">
    <property type="protein sequence ID" value="ASJ07623.1"/>
    <property type="molecule type" value="Genomic_DNA"/>
</dbReference>
<dbReference type="GeneID" id="33315062"/>
<reference evidence="1 2" key="1">
    <citation type="submission" date="2016-04" db="EMBL/GenBank/DDBJ databases">
        <title>Complete genome sequence of Thermococcus pacificus type strain P4.</title>
        <authorList>
            <person name="Oger P.M."/>
        </authorList>
    </citation>
    <scope>NUCLEOTIDE SEQUENCE [LARGE SCALE GENOMIC DNA]</scope>
    <source>
        <strain evidence="1 2">P-4</strain>
    </source>
</reference>
<evidence type="ECO:0000313" key="1">
    <source>
        <dbReference type="EMBL" id="ASJ07623.1"/>
    </source>
</evidence>
<sequence length="65" mass="7476">MRIIETPIPLKELNEIRERGGAKVSLTLLGRTERNGIPLNRVLIRGNQKEIERFMEFLMRSRAGG</sequence>
<gene>
    <name evidence="1" type="ORF">A3L08_02285</name>
</gene>
<proteinExistence type="predicted"/>
<dbReference type="InterPro" id="IPR026486">
    <property type="entry name" value="CHP_AF_0576"/>
</dbReference>
<protein>
    <submittedName>
        <fullName evidence="1">TIGR04140 family protein</fullName>
    </submittedName>
</protein>
<dbReference type="AlphaFoldDB" id="A0A218PA37"/>
<evidence type="ECO:0000313" key="2">
    <source>
        <dbReference type="Proteomes" id="UP000197418"/>
    </source>
</evidence>
<dbReference type="NCBIfam" id="TIGR04140">
    <property type="entry name" value="chp_AF_0576"/>
    <property type="match status" value="1"/>
</dbReference>
<accession>A0A218PA37</accession>
<name>A0A218PA37_9EURY</name>
<keyword evidence="2" id="KW-1185">Reference proteome</keyword>
<dbReference type="RefSeq" id="WP_088854866.1">
    <property type="nucleotide sequence ID" value="NZ_CP015102.1"/>
</dbReference>